<dbReference type="Pfam" id="PF01565">
    <property type="entry name" value="FAD_binding_4"/>
    <property type="match status" value="1"/>
</dbReference>
<evidence type="ECO:0000256" key="2">
    <source>
        <dbReference type="ARBA" id="ARBA00008000"/>
    </source>
</evidence>
<dbReference type="AlphaFoldDB" id="A0A927R6S9"/>
<feature type="domain" description="FAD-binding PCMH-type" evidence="8">
    <location>
        <begin position="32"/>
        <end position="210"/>
    </location>
</feature>
<dbReference type="RefSeq" id="WP_225942056.1">
    <property type="nucleotide sequence ID" value="NZ_JADBEL010000012.1"/>
</dbReference>
<dbReference type="FunFam" id="1.10.45.10:FF:000001">
    <property type="entry name" value="D-lactate dehydrogenase mitochondrial"/>
    <property type="match status" value="1"/>
</dbReference>
<organism evidence="9 10">
    <name type="scientific">Sporosarcina limicola</name>
    <dbReference type="NCBI Taxonomy" id="34101"/>
    <lineage>
        <taxon>Bacteria</taxon>
        <taxon>Bacillati</taxon>
        <taxon>Bacillota</taxon>
        <taxon>Bacilli</taxon>
        <taxon>Bacillales</taxon>
        <taxon>Caryophanaceae</taxon>
        <taxon>Sporosarcina</taxon>
    </lineage>
</organism>
<dbReference type="InterPro" id="IPR016171">
    <property type="entry name" value="Vanillyl_alc_oxidase_C-sub2"/>
</dbReference>
<dbReference type="Gene3D" id="1.10.45.10">
    <property type="entry name" value="Vanillyl-alcohol Oxidase, Chain A, domain 4"/>
    <property type="match status" value="1"/>
</dbReference>
<dbReference type="InterPro" id="IPR006094">
    <property type="entry name" value="Oxid_FAD_bind_N"/>
</dbReference>
<comment type="cofactor">
    <cofactor evidence="1">
        <name>FAD</name>
        <dbReference type="ChEBI" id="CHEBI:57692"/>
    </cofactor>
</comment>
<dbReference type="InterPro" id="IPR016166">
    <property type="entry name" value="FAD-bd_PCMH"/>
</dbReference>
<dbReference type="GO" id="GO:0071949">
    <property type="term" value="F:FAD binding"/>
    <property type="evidence" value="ECO:0007669"/>
    <property type="project" value="InterPro"/>
</dbReference>
<dbReference type="EMBL" id="JADBEL010000012">
    <property type="protein sequence ID" value="MBE1555269.1"/>
    <property type="molecule type" value="Genomic_DNA"/>
</dbReference>
<evidence type="ECO:0000256" key="6">
    <source>
        <dbReference type="ARBA" id="ARBA00023002"/>
    </source>
</evidence>
<dbReference type="Gene3D" id="3.30.465.10">
    <property type="match status" value="1"/>
</dbReference>
<name>A0A927R6S9_9BACL</name>
<dbReference type="InterPro" id="IPR016164">
    <property type="entry name" value="FAD-linked_Oxase-like_C"/>
</dbReference>
<keyword evidence="5" id="KW-0809">Transit peptide</keyword>
<comment type="similarity">
    <text evidence="2">Belongs to the FAD-binding oxidoreductase/transferase type 4 family.</text>
</comment>
<gene>
    <name evidence="9" type="ORF">H4683_002374</name>
</gene>
<dbReference type="InterPro" id="IPR036318">
    <property type="entry name" value="FAD-bd_PCMH-like_sf"/>
</dbReference>
<proteinExistence type="inferred from homology"/>
<accession>A0A927R6S9</accession>
<evidence type="ECO:0000313" key="10">
    <source>
        <dbReference type="Proteomes" id="UP000658225"/>
    </source>
</evidence>
<dbReference type="FunFam" id="3.30.465.10:FF:000016">
    <property type="entry name" value="probable D-lactate dehydrogenase, mitochondrial"/>
    <property type="match status" value="1"/>
</dbReference>
<dbReference type="SUPFAM" id="SSF56176">
    <property type="entry name" value="FAD-binding/transporter-associated domain-like"/>
    <property type="match status" value="1"/>
</dbReference>
<evidence type="ECO:0000256" key="3">
    <source>
        <dbReference type="ARBA" id="ARBA00022630"/>
    </source>
</evidence>
<dbReference type="GO" id="GO:0004458">
    <property type="term" value="F:D-lactate dehydrogenase (cytochrome) activity"/>
    <property type="evidence" value="ECO:0007669"/>
    <property type="project" value="UniProtKB-EC"/>
</dbReference>
<evidence type="ECO:0000256" key="7">
    <source>
        <dbReference type="ARBA" id="ARBA00038897"/>
    </source>
</evidence>
<dbReference type="InterPro" id="IPR004113">
    <property type="entry name" value="FAD-bd_oxidored_4_C"/>
</dbReference>
<dbReference type="GO" id="GO:0008720">
    <property type="term" value="F:D-lactate dehydrogenase (NAD+) activity"/>
    <property type="evidence" value="ECO:0007669"/>
    <property type="project" value="TreeGrafter"/>
</dbReference>
<evidence type="ECO:0000256" key="4">
    <source>
        <dbReference type="ARBA" id="ARBA00022827"/>
    </source>
</evidence>
<dbReference type="EC" id="1.1.2.4" evidence="7"/>
<evidence type="ECO:0000256" key="1">
    <source>
        <dbReference type="ARBA" id="ARBA00001974"/>
    </source>
</evidence>
<keyword evidence="4" id="KW-0274">FAD</keyword>
<reference evidence="9" key="1">
    <citation type="submission" date="2020-10" db="EMBL/GenBank/DDBJ databases">
        <title>Genomic Encyclopedia of Type Strains, Phase IV (KMG-IV): sequencing the most valuable type-strain genomes for metagenomic binning, comparative biology and taxonomic classification.</title>
        <authorList>
            <person name="Goeker M."/>
        </authorList>
    </citation>
    <scope>NUCLEOTIDE SEQUENCE</scope>
    <source>
        <strain evidence="9">DSM 13886</strain>
    </source>
</reference>
<dbReference type="SUPFAM" id="SSF55103">
    <property type="entry name" value="FAD-linked oxidases, C-terminal domain"/>
    <property type="match status" value="1"/>
</dbReference>
<dbReference type="PANTHER" id="PTHR11748">
    <property type="entry name" value="D-LACTATE DEHYDROGENASE"/>
    <property type="match status" value="1"/>
</dbReference>
<dbReference type="GO" id="GO:1903457">
    <property type="term" value="P:lactate catabolic process"/>
    <property type="evidence" value="ECO:0007669"/>
    <property type="project" value="TreeGrafter"/>
</dbReference>
<keyword evidence="10" id="KW-1185">Reference proteome</keyword>
<evidence type="ECO:0000256" key="5">
    <source>
        <dbReference type="ARBA" id="ARBA00022946"/>
    </source>
</evidence>
<dbReference type="Proteomes" id="UP000658225">
    <property type="component" value="Unassembled WGS sequence"/>
</dbReference>
<dbReference type="PROSITE" id="PS51387">
    <property type="entry name" value="FAD_PCMH"/>
    <property type="match status" value="1"/>
</dbReference>
<dbReference type="FunFam" id="3.30.70.2740:FF:000001">
    <property type="entry name" value="D-lactate dehydrogenase mitochondrial"/>
    <property type="match status" value="1"/>
</dbReference>
<protein>
    <recommendedName>
        <fullName evidence="7">D-lactate dehydrogenase (cytochrome)</fullName>
        <ecNumber evidence="7">1.1.2.4</ecNumber>
    </recommendedName>
</protein>
<evidence type="ECO:0000313" key="9">
    <source>
        <dbReference type="EMBL" id="MBE1555269.1"/>
    </source>
</evidence>
<sequence>MFIEKLKSLLGSELVSASESELYRHSKDESFHQPVEPDIICFPESTDDVVKIMQVANEFNVSVTPYGAGSGLEGQAIPVNKGITINFERMNKVIDFSPEDLTITIQPGITRSELNEVSNRQGLIFPIDPGADATIGGMVATNASGTTAVRYGSMRDQVLDLEIVLASGKVIRTGTKAKKSSSGYHLSGLFTGSEGTLGIITGISLRLHGIPEHTIAARCTFDTLSACAEAAQTILQCGIQVLRMELVDDKSIAAVNAYGNYDIPVAHSLFFEFAGTKVGVEEEAKLAEEVMRELGCNNWEDASTSKERSQLWTARHEIAYAYRHVKGVAVTGADVCVPISKLPEMVDYARLLIEESGLNGGILGHVGDGNFHTLVSFNPTIPSEQTKAEYTNEALTFRAIELGGTCTGEHGVGLGKRKFQEAEHGAAIEVMKDIKQLLDPSNLLNPGKIFY</sequence>
<dbReference type="InterPro" id="IPR016169">
    <property type="entry name" value="FAD-bd_PCMH_sub2"/>
</dbReference>
<dbReference type="Gene3D" id="3.30.70.2740">
    <property type="match status" value="1"/>
</dbReference>
<keyword evidence="6 9" id="KW-0560">Oxidoreductase</keyword>
<keyword evidence="3" id="KW-0285">Flavoprotein</keyword>
<dbReference type="PANTHER" id="PTHR11748:SF111">
    <property type="entry name" value="D-LACTATE DEHYDROGENASE, MITOCHONDRIAL-RELATED"/>
    <property type="match status" value="1"/>
</dbReference>
<comment type="caution">
    <text evidence="9">The sequence shown here is derived from an EMBL/GenBank/DDBJ whole genome shotgun (WGS) entry which is preliminary data.</text>
</comment>
<dbReference type="Pfam" id="PF02913">
    <property type="entry name" value="FAD-oxidase_C"/>
    <property type="match status" value="1"/>
</dbReference>
<evidence type="ECO:0000259" key="8">
    <source>
        <dbReference type="PROSITE" id="PS51387"/>
    </source>
</evidence>